<organism evidence="2 3">
    <name type="scientific">Cytospora mali</name>
    <name type="common">Apple Valsa canker fungus</name>
    <name type="synonym">Valsa mali</name>
    <dbReference type="NCBI Taxonomy" id="578113"/>
    <lineage>
        <taxon>Eukaryota</taxon>
        <taxon>Fungi</taxon>
        <taxon>Dikarya</taxon>
        <taxon>Ascomycota</taxon>
        <taxon>Pezizomycotina</taxon>
        <taxon>Sordariomycetes</taxon>
        <taxon>Sordariomycetidae</taxon>
        <taxon>Diaporthales</taxon>
        <taxon>Cytosporaceae</taxon>
        <taxon>Cytospora</taxon>
    </lineage>
</organism>
<dbReference type="Pfam" id="PF13826">
    <property type="entry name" value="Monooxy_af470-like"/>
    <property type="match status" value="1"/>
</dbReference>
<evidence type="ECO:0000256" key="1">
    <source>
        <dbReference type="SAM" id="Phobius"/>
    </source>
</evidence>
<dbReference type="AlphaFoldDB" id="A0A194VS61"/>
<gene>
    <name evidence="2" type="ORF">VM1G_03045</name>
</gene>
<feature type="transmembrane region" description="Helical" evidence="1">
    <location>
        <begin position="20"/>
        <end position="41"/>
    </location>
</feature>
<keyword evidence="1" id="KW-1133">Transmembrane helix</keyword>
<keyword evidence="1" id="KW-0812">Transmembrane</keyword>
<evidence type="ECO:0000313" key="2">
    <source>
        <dbReference type="EMBL" id="KUI67031.1"/>
    </source>
</evidence>
<name>A0A194VS61_CYTMA</name>
<dbReference type="SUPFAM" id="SSF54909">
    <property type="entry name" value="Dimeric alpha+beta barrel"/>
    <property type="match status" value="1"/>
</dbReference>
<dbReference type="EMBL" id="CM003100">
    <property type="protein sequence ID" value="KUI67031.1"/>
    <property type="molecule type" value="Genomic_DNA"/>
</dbReference>
<keyword evidence="3" id="KW-1185">Reference proteome</keyword>
<proteinExistence type="predicted"/>
<dbReference type="Proteomes" id="UP000078559">
    <property type="component" value="Chromosome 3"/>
</dbReference>
<sequence length="276" mass="30730">MTAGDFQPLFLKDTLKLPTILAIGALIQTATLAILPARYSLIPLALILARSIITTIIQSRSPKDNPFTTDTIYGRVTAQLPSRSTGDFGSQPAAQPLVVFHLGVRINHPLGLLAPGAREISDHFQAMTKDLSQRRDEFGLLSISTWRALERETNNSLLTIAYFRDIQDLNRFAHDKVHREGWDWYHSFAKKSGNTHIAIYHETFVTSPGQYETVYVDSAPTLLGAANLRVNVDGEKQEPGEETWTRPLVSADHSALRSQSRRMGMTLGIEGETDLY</sequence>
<protein>
    <recommendedName>
        <fullName evidence="4">Monooxygenase</fullName>
    </recommendedName>
</protein>
<evidence type="ECO:0008006" key="4">
    <source>
        <dbReference type="Google" id="ProtNLM"/>
    </source>
</evidence>
<dbReference type="InterPro" id="IPR025444">
    <property type="entry name" value="Monooxy_af470"/>
</dbReference>
<evidence type="ECO:0000313" key="3">
    <source>
        <dbReference type="Proteomes" id="UP000078559"/>
    </source>
</evidence>
<keyword evidence="1" id="KW-0472">Membrane</keyword>
<accession>A0A194VS61</accession>
<dbReference type="OrthoDB" id="3202396at2759"/>
<reference evidence="2" key="1">
    <citation type="submission" date="2014-12" db="EMBL/GenBank/DDBJ databases">
        <title>Genome Sequence of Valsa Canker Pathogens Uncovers a Specific Adaption of Colonization on Woody Bark.</title>
        <authorList>
            <person name="Yin Z."/>
            <person name="Liu H."/>
            <person name="Gao X."/>
            <person name="Li Z."/>
            <person name="Song N."/>
            <person name="Ke X."/>
            <person name="Dai Q."/>
            <person name="Wu Y."/>
            <person name="Sun Y."/>
            <person name="Xu J.-R."/>
            <person name="Kang Z.K."/>
            <person name="Wang L."/>
            <person name="Huang L."/>
        </authorList>
    </citation>
    <scope>NUCLEOTIDE SEQUENCE [LARGE SCALE GENOMIC DNA]</scope>
    <source>
        <strain evidence="2">03-8</strain>
    </source>
</reference>
<dbReference type="InterPro" id="IPR011008">
    <property type="entry name" value="Dimeric_a/b-barrel"/>
</dbReference>